<keyword evidence="3" id="KW-1185">Reference proteome</keyword>
<proteinExistence type="predicted"/>
<evidence type="ECO:0000313" key="2">
    <source>
        <dbReference type="EMBL" id="MFC0524744.1"/>
    </source>
</evidence>
<dbReference type="SUPFAM" id="SSF56281">
    <property type="entry name" value="Metallo-hydrolase/oxidoreductase"/>
    <property type="match status" value="1"/>
</dbReference>
<dbReference type="Proteomes" id="UP001589836">
    <property type="component" value="Unassembled WGS sequence"/>
</dbReference>
<name>A0ABV6LR43_9BACI</name>
<organism evidence="2 3">
    <name type="scientific">Pontibacillus salicampi</name>
    <dbReference type="NCBI Taxonomy" id="1449801"/>
    <lineage>
        <taxon>Bacteria</taxon>
        <taxon>Bacillati</taxon>
        <taxon>Bacillota</taxon>
        <taxon>Bacilli</taxon>
        <taxon>Bacillales</taxon>
        <taxon>Bacillaceae</taxon>
        <taxon>Pontibacillus</taxon>
    </lineage>
</organism>
<comment type="caution">
    <text evidence="2">The sequence shown here is derived from an EMBL/GenBank/DDBJ whole genome shotgun (WGS) entry which is preliminary data.</text>
</comment>
<dbReference type="InterPro" id="IPR036866">
    <property type="entry name" value="RibonucZ/Hydroxyglut_hydro"/>
</dbReference>
<reference evidence="2 3" key="1">
    <citation type="submission" date="2024-09" db="EMBL/GenBank/DDBJ databases">
        <authorList>
            <person name="Sun Q."/>
            <person name="Mori K."/>
        </authorList>
    </citation>
    <scope>NUCLEOTIDE SEQUENCE [LARGE SCALE GENOMIC DNA]</scope>
    <source>
        <strain evidence="2 3">NCAIM B.02529</strain>
    </source>
</reference>
<dbReference type="InterPro" id="IPR050855">
    <property type="entry name" value="NDM-1-like"/>
</dbReference>
<evidence type="ECO:0000313" key="3">
    <source>
        <dbReference type="Proteomes" id="UP001589836"/>
    </source>
</evidence>
<accession>A0ABV6LR43</accession>
<dbReference type="PANTHER" id="PTHR42951:SF14">
    <property type="entry name" value="METALLO-BETA-LACTAMASE SUPERFAMILY PROTEIN"/>
    <property type="match status" value="1"/>
</dbReference>
<protein>
    <submittedName>
        <fullName evidence="2">MBL fold metallo-hydrolase</fullName>
    </submittedName>
</protein>
<feature type="domain" description="Metallo-beta-lactamase" evidence="1">
    <location>
        <begin position="16"/>
        <end position="205"/>
    </location>
</feature>
<dbReference type="PANTHER" id="PTHR42951">
    <property type="entry name" value="METALLO-BETA-LACTAMASE DOMAIN-CONTAINING"/>
    <property type="match status" value="1"/>
</dbReference>
<dbReference type="SMART" id="SM00849">
    <property type="entry name" value="Lactamase_B"/>
    <property type="match status" value="1"/>
</dbReference>
<evidence type="ECO:0000259" key="1">
    <source>
        <dbReference type="SMART" id="SM00849"/>
    </source>
</evidence>
<dbReference type="CDD" id="cd07743">
    <property type="entry name" value="metallo-hydrolase-like_MBL-fold"/>
    <property type="match status" value="1"/>
</dbReference>
<dbReference type="RefSeq" id="WP_377349042.1">
    <property type="nucleotide sequence ID" value="NZ_JBHLTP010000011.1"/>
</dbReference>
<dbReference type="Pfam" id="PF00753">
    <property type="entry name" value="Lactamase_B"/>
    <property type="match status" value="1"/>
</dbReference>
<gene>
    <name evidence="2" type="ORF">ACFFGV_14295</name>
</gene>
<dbReference type="Gene3D" id="3.60.15.10">
    <property type="entry name" value="Ribonuclease Z/Hydroxyacylglutathione hydrolase-like"/>
    <property type="match status" value="1"/>
</dbReference>
<dbReference type="InterPro" id="IPR001279">
    <property type="entry name" value="Metallo-B-lactamas"/>
</dbReference>
<sequence length="304" mass="35485">MELKQINDYCYYFKGAVNIGYVRKGDSGMLVDAGIDTQTMKKVLRQLDEQSLPVTHLFITHAHSDHYGGGSYLQQDRSIYTFAPYYEEAILRNPSLEPLYLFGGNDPLPELRNKFLEGKPIFIDEVLQEGVYERDGFHFTTYMMPGHSYYQLAVLIHDTLYAGDAYFSEDNLQKHGIPFLTDAYHTIQSLYRVKDIQCDGAVPGHGEYEMDFHPTVDANIAYHHELLHMMMQYIEDHEPVSHEAIIAYMCETFQVRVKELAQWLLFRTAVTGYLIALLKQERVEYSIDQYRWMFQLKNKEKREA</sequence>
<dbReference type="EMBL" id="JBHLTP010000011">
    <property type="protein sequence ID" value="MFC0524744.1"/>
    <property type="molecule type" value="Genomic_DNA"/>
</dbReference>